<proteinExistence type="inferred from homology"/>
<dbReference type="Gene3D" id="3.40.50.11780">
    <property type="match status" value="1"/>
</dbReference>
<comment type="caution">
    <text evidence="3">The sequence shown here is derived from an EMBL/GenBank/DDBJ whole genome shotgun (WGS) entry which is preliminary data.</text>
</comment>
<evidence type="ECO:0000313" key="4">
    <source>
        <dbReference type="Proteomes" id="UP001501102"/>
    </source>
</evidence>
<gene>
    <name evidence="3" type="ORF">GCM10020221_10990</name>
</gene>
<dbReference type="RefSeq" id="WP_344961151.1">
    <property type="nucleotide sequence ID" value="NZ_BAAAXZ010000040.1"/>
</dbReference>
<dbReference type="InterPro" id="IPR035089">
    <property type="entry name" value="Phage_sheath_subtilisin"/>
</dbReference>
<keyword evidence="4" id="KW-1185">Reference proteome</keyword>
<dbReference type="Proteomes" id="UP001501102">
    <property type="component" value="Unassembled WGS sequence"/>
</dbReference>
<organism evidence="3 4">
    <name type="scientific">Streptomyces thioluteus</name>
    <dbReference type="NCBI Taxonomy" id="66431"/>
    <lineage>
        <taxon>Bacteria</taxon>
        <taxon>Bacillati</taxon>
        <taxon>Actinomycetota</taxon>
        <taxon>Actinomycetes</taxon>
        <taxon>Kitasatosporales</taxon>
        <taxon>Streptomycetaceae</taxon>
        <taxon>Streptomyces</taxon>
    </lineage>
</organism>
<feature type="domain" description="Tail sheath protein subtilisin-like" evidence="2">
    <location>
        <begin position="93"/>
        <end position="257"/>
    </location>
</feature>
<protein>
    <recommendedName>
        <fullName evidence="2">Tail sheath protein subtilisin-like domain-containing protein</fullName>
    </recommendedName>
</protein>
<name>A0ABN3WKS4_STRTU</name>
<dbReference type="InterPro" id="IPR052042">
    <property type="entry name" value="Tail_sheath_structural"/>
</dbReference>
<accession>A0ABN3WKS4</accession>
<dbReference type="EMBL" id="BAAAXZ010000040">
    <property type="protein sequence ID" value="GAA2916807.1"/>
    <property type="molecule type" value="Genomic_DNA"/>
</dbReference>
<dbReference type="PANTHER" id="PTHR35861">
    <property type="match status" value="1"/>
</dbReference>
<dbReference type="PANTHER" id="PTHR35861:SF1">
    <property type="entry name" value="PHAGE TAIL SHEATH PROTEIN"/>
    <property type="match status" value="1"/>
</dbReference>
<evidence type="ECO:0000256" key="1">
    <source>
        <dbReference type="ARBA" id="ARBA00008005"/>
    </source>
</evidence>
<sequence>MPQPQLNEPRTVTSATAFIGDAPALPDEPAFVRGPREFAEAFPAGGTGEKAGEKAGGKTPSFVRDAVLGHFRNGGGGVWILGTAGRGGDRVAAYRSALAELERVPGITLVVAPDLWRAEDEADEIAESIAEHCGRMGDRFALLHTRRGLAPADMKSRPFALKEPAARFVAVHYPWITVTEADGTERLVPASGHVSGLYSRLDAEQGVHRAPVGPLLGVVKHERDLSDDEHASLGGLGVNCLRSFPGQGIRVTGARTLSTDPDGQHLGVRRPVGRALAPLPEEIR</sequence>
<dbReference type="Pfam" id="PF04984">
    <property type="entry name" value="Phage_sheath_1"/>
    <property type="match status" value="1"/>
</dbReference>
<comment type="similarity">
    <text evidence="1">Belongs to the myoviridae tail sheath protein family.</text>
</comment>
<reference evidence="3 4" key="1">
    <citation type="journal article" date="2019" name="Int. J. Syst. Evol. Microbiol.">
        <title>The Global Catalogue of Microorganisms (GCM) 10K type strain sequencing project: providing services to taxonomists for standard genome sequencing and annotation.</title>
        <authorList>
            <consortium name="The Broad Institute Genomics Platform"/>
            <consortium name="The Broad Institute Genome Sequencing Center for Infectious Disease"/>
            <person name="Wu L."/>
            <person name="Ma J."/>
        </authorList>
    </citation>
    <scope>NUCLEOTIDE SEQUENCE [LARGE SCALE GENOMIC DNA]</scope>
    <source>
        <strain evidence="3 4">JCM 4087</strain>
    </source>
</reference>
<evidence type="ECO:0000313" key="3">
    <source>
        <dbReference type="EMBL" id="GAA2916807.1"/>
    </source>
</evidence>
<evidence type="ECO:0000259" key="2">
    <source>
        <dbReference type="Pfam" id="PF04984"/>
    </source>
</evidence>